<reference evidence="2 3" key="1">
    <citation type="submission" date="2017-12" db="EMBL/GenBank/DDBJ databases">
        <authorList>
            <person name="Paulsen S."/>
            <person name="Gram L.K."/>
        </authorList>
    </citation>
    <scope>NUCLEOTIDE SEQUENCE [LARGE SCALE GENOMIC DNA]</scope>
    <source>
        <strain evidence="2 3">S1189</strain>
    </source>
</reference>
<dbReference type="OrthoDB" id="9775889at2"/>
<dbReference type="AlphaFoldDB" id="A0A5S3YME5"/>
<proteinExistence type="predicted"/>
<protein>
    <submittedName>
        <fullName evidence="2">Uncharacterized protein</fullName>
    </submittedName>
</protein>
<gene>
    <name evidence="2" type="ORF">CWB73_20510</name>
</gene>
<accession>A0A5S3YME5</accession>
<evidence type="ECO:0000313" key="3">
    <source>
        <dbReference type="Proteomes" id="UP000307362"/>
    </source>
</evidence>
<keyword evidence="1" id="KW-0812">Transmembrane</keyword>
<dbReference type="RefSeq" id="WP_138569269.1">
    <property type="nucleotide sequence ID" value="NZ_PNCM01000099.1"/>
</dbReference>
<organism evidence="2 3">
    <name type="scientific">Pseudoalteromonas phenolica</name>
    <dbReference type="NCBI Taxonomy" id="161398"/>
    <lineage>
        <taxon>Bacteria</taxon>
        <taxon>Pseudomonadati</taxon>
        <taxon>Pseudomonadota</taxon>
        <taxon>Gammaproteobacteria</taxon>
        <taxon>Alteromonadales</taxon>
        <taxon>Pseudoalteromonadaceae</taxon>
        <taxon>Pseudoalteromonas</taxon>
    </lineage>
</organism>
<evidence type="ECO:0000256" key="1">
    <source>
        <dbReference type="SAM" id="Phobius"/>
    </source>
</evidence>
<dbReference type="Proteomes" id="UP000307362">
    <property type="component" value="Unassembled WGS sequence"/>
</dbReference>
<comment type="caution">
    <text evidence="2">The sequence shown here is derived from an EMBL/GenBank/DDBJ whole genome shotgun (WGS) entry which is preliminary data.</text>
</comment>
<reference evidence="3" key="2">
    <citation type="submission" date="2019-06" db="EMBL/GenBank/DDBJ databases">
        <title>Co-occurence of chitin degradation, pigmentation and bioactivity in marine Pseudoalteromonas.</title>
        <authorList>
            <person name="Sonnenschein E.C."/>
            <person name="Bech P.K."/>
        </authorList>
    </citation>
    <scope>NUCLEOTIDE SEQUENCE [LARGE SCALE GENOMIC DNA]</scope>
    <source>
        <strain evidence="3">S1189</strain>
    </source>
</reference>
<evidence type="ECO:0000313" key="2">
    <source>
        <dbReference type="EMBL" id="TMP77238.1"/>
    </source>
</evidence>
<keyword evidence="1" id="KW-1133">Transmembrane helix</keyword>
<keyword evidence="1" id="KW-0472">Membrane</keyword>
<feature type="transmembrane region" description="Helical" evidence="1">
    <location>
        <begin position="16"/>
        <end position="41"/>
    </location>
</feature>
<dbReference type="EMBL" id="PNCM01000099">
    <property type="protein sequence ID" value="TMP77238.1"/>
    <property type="molecule type" value="Genomic_DNA"/>
</dbReference>
<name>A0A5S3YME5_9GAMM</name>
<feature type="transmembrane region" description="Helical" evidence="1">
    <location>
        <begin position="53"/>
        <end position="71"/>
    </location>
</feature>
<sequence>MDDPKVNQLTYSQSLVLWWAIIWRSVVIFIVPGFLIGFLLGKGFGLDTSIVSLFQNLTFIAIMIFVHKYVINQQGFNGFEIKVTIKQEQK</sequence>